<comment type="caution">
    <text evidence="2">The sequence shown here is derived from an EMBL/GenBank/DDBJ whole genome shotgun (WGS) entry which is preliminary data.</text>
</comment>
<dbReference type="AlphaFoldDB" id="A0A9P9E2P2"/>
<dbReference type="OrthoDB" id="3551822at2759"/>
<gene>
    <name evidence="2" type="ORF">B0J13DRAFT_140199</name>
</gene>
<feature type="compositionally biased region" description="Basic and acidic residues" evidence="1">
    <location>
        <begin position="10"/>
        <end position="20"/>
    </location>
</feature>
<organism evidence="2 3">
    <name type="scientific">Dactylonectria estremocensis</name>
    <dbReference type="NCBI Taxonomy" id="1079267"/>
    <lineage>
        <taxon>Eukaryota</taxon>
        <taxon>Fungi</taxon>
        <taxon>Dikarya</taxon>
        <taxon>Ascomycota</taxon>
        <taxon>Pezizomycotina</taxon>
        <taxon>Sordariomycetes</taxon>
        <taxon>Hypocreomycetidae</taxon>
        <taxon>Hypocreales</taxon>
        <taxon>Nectriaceae</taxon>
        <taxon>Dactylonectria</taxon>
    </lineage>
</organism>
<accession>A0A9P9E2P2</accession>
<feature type="region of interest" description="Disordered" evidence="1">
    <location>
        <begin position="83"/>
        <end position="126"/>
    </location>
</feature>
<dbReference type="EMBL" id="JAGMUU010000021">
    <property type="protein sequence ID" value="KAH7129636.1"/>
    <property type="molecule type" value="Genomic_DNA"/>
</dbReference>
<dbReference type="Proteomes" id="UP000717696">
    <property type="component" value="Unassembled WGS sequence"/>
</dbReference>
<keyword evidence="3" id="KW-1185">Reference proteome</keyword>
<name>A0A9P9E2P2_9HYPO</name>
<reference evidence="2" key="1">
    <citation type="journal article" date="2021" name="Nat. Commun.">
        <title>Genetic determinants of endophytism in the Arabidopsis root mycobiome.</title>
        <authorList>
            <person name="Mesny F."/>
            <person name="Miyauchi S."/>
            <person name="Thiergart T."/>
            <person name="Pickel B."/>
            <person name="Atanasova L."/>
            <person name="Karlsson M."/>
            <person name="Huettel B."/>
            <person name="Barry K.W."/>
            <person name="Haridas S."/>
            <person name="Chen C."/>
            <person name="Bauer D."/>
            <person name="Andreopoulos W."/>
            <person name="Pangilinan J."/>
            <person name="LaButti K."/>
            <person name="Riley R."/>
            <person name="Lipzen A."/>
            <person name="Clum A."/>
            <person name="Drula E."/>
            <person name="Henrissat B."/>
            <person name="Kohler A."/>
            <person name="Grigoriev I.V."/>
            <person name="Martin F.M."/>
            <person name="Hacquard S."/>
        </authorList>
    </citation>
    <scope>NUCLEOTIDE SEQUENCE</scope>
    <source>
        <strain evidence="2">MPI-CAGE-AT-0021</strain>
    </source>
</reference>
<sequence>MAVGKNTRVTKRDRSNENFKKKWSPLKNNGLSIHQVYDAEVYVCIRRKGEKYEFRSTDKALPLSDEEKDESFPVPVLVTAADVARQRSSQDPAWKQGQRRETGQEGAAFIGNPSTEPEGGCAVEIE</sequence>
<protein>
    <submittedName>
        <fullName evidence="2">Uncharacterized protein</fullName>
    </submittedName>
</protein>
<evidence type="ECO:0000256" key="1">
    <source>
        <dbReference type="SAM" id="MobiDB-lite"/>
    </source>
</evidence>
<proteinExistence type="predicted"/>
<evidence type="ECO:0000313" key="2">
    <source>
        <dbReference type="EMBL" id="KAH7129636.1"/>
    </source>
</evidence>
<feature type="region of interest" description="Disordered" evidence="1">
    <location>
        <begin position="1"/>
        <end position="21"/>
    </location>
</feature>
<evidence type="ECO:0000313" key="3">
    <source>
        <dbReference type="Proteomes" id="UP000717696"/>
    </source>
</evidence>